<sequence length="586" mass="66903">MSTLKSFTLYVTMVNTGPLLIAVVLLIRFTSSSNYQQTLATYTASLIEHLASHQTGTFDCWLYHACSDPPGTSGLLQAIAVQLEMQWIPRRTIDSRFPWTEDTLNWNRPSLVIIHVEFISHNPVLILLSFQSKMISVLTFSSSITTGQLFNVAFLSVIEESMIFPDIHARRFVRTRKFKTPKEMFPDQSRYLHGLPLRYSVLNGFLNACIGDNCQGYDVTLAKEFARYLNTTAQYVKFVCPYKINKEKDSESNCIYNVTFEPDCPFDIFADSATGEQFIRHYLDKPVPLENVFLAPRGRSLNIAELFLQPFQTELWILFFIGMVTIKLVSLLIPNTFKNDPILLPICGFERFSLNQADRNEKLVMLSLIALFFFISNAYETKIISLMSNKPRVESLTTLQDVLNSATQVKAERFLAASFPMFKALYSYHDQGPNALDGTSVYLMNGVVGSLLIQRPVNWDYRSNQPRYKVMDEKLAMIVGFYPLPVRSALKPHFRFVQKALFESGILSRWRQEWFVQGDLKYSNITLPGGVNPSSDILTYSDLMPAWFVVLVGALLSAVVFVLEVFGTRLLKKLLLIAMIYKFLKR</sequence>
<feature type="transmembrane region" description="Helical" evidence="8">
    <location>
        <begin position="544"/>
        <end position="566"/>
    </location>
</feature>
<evidence type="ECO:0000313" key="9">
    <source>
        <dbReference type="EMBL" id="KAL1392821.1"/>
    </source>
</evidence>
<dbReference type="AlphaFoldDB" id="A0ABD1D3C5"/>
<evidence type="ECO:0000256" key="3">
    <source>
        <dbReference type="ARBA" id="ARBA00022692"/>
    </source>
</evidence>
<keyword evidence="4 8" id="KW-1133">Transmembrane helix</keyword>
<evidence type="ECO:0008006" key="11">
    <source>
        <dbReference type="Google" id="ProtNLM"/>
    </source>
</evidence>
<keyword evidence="2" id="KW-1003">Cell membrane</keyword>
<name>A0ABD1D3C5_CULPP</name>
<evidence type="ECO:0000256" key="6">
    <source>
        <dbReference type="ARBA" id="ARBA00023170"/>
    </source>
</evidence>
<feature type="transmembrane region" description="Helical" evidence="8">
    <location>
        <begin position="7"/>
        <end position="27"/>
    </location>
</feature>
<keyword evidence="10" id="KW-1185">Reference proteome</keyword>
<keyword evidence="3 8" id="KW-0812">Transmembrane</keyword>
<evidence type="ECO:0000313" key="10">
    <source>
        <dbReference type="Proteomes" id="UP001562425"/>
    </source>
</evidence>
<keyword evidence="6" id="KW-0675">Receptor</keyword>
<evidence type="ECO:0000256" key="8">
    <source>
        <dbReference type="SAM" id="Phobius"/>
    </source>
</evidence>
<dbReference type="Proteomes" id="UP001562425">
    <property type="component" value="Unassembled WGS sequence"/>
</dbReference>
<reference evidence="9 10" key="1">
    <citation type="submission" date="2024-05" db="EMBL/GenBank/DDBJ databases">
        <title>Culex pipiens pipiens assembly and annotation.</title>
        <authorList>
            <person name="Alout H."/>
            <person name="Durand T."/>
        </authorList>
    </citation>
    <scope>NUCLEOTIDE SEQUENCE [LARGE SCALE GENOMIC DNA]</scope>
    <source>
        <strain evidence="9">HA-2024</strain>
        <tissue evidence="9">Whole body</tissue>
    </source>
</reference>
<evidence type="ECO:0000256" key="5">
    <source>
        <dbReference type="ARBA" id="ARBA00023136"/>
    </source>
</evidence>
<accession>A0ABD1D3C5</accession>
<dbReference type="PANTHER" id="PTHR42643">
    <property type="entry name" value="IONOTROPIC RECEPTOR 20A-RELATED"/>
    <property type="match status" value="1"/>
</dbReference>
<organism evidence="9 10">
    <name type="scientific">Culex pipiens pipiens</name>
    <name type="common">Northern house mosquito</name>
    <dbReference type="NCBI Taxonomy" id="38569"/>
    <lineage>
        <taxon>Eukaryota</taxon>
        <taxon>Metazoa</taxon>
        <taxon>Ecdysozoa</taxon>
        <taxon>Arthropoda</taxon>
        <taxon>Hexapoda</taxon>
        <taxon>Insecta</taxon>
        <taxon>Pterygota</taxon>
        <taxon>Neoptera</taxon>
        <taxon>Endopterygota</taxon>
        <taxon>Diptera</taxon>
        <taxon>Nematocera</taxon>
        <taxon>Culicoidea</taxon>
        <taxon>Culicidae</taxon>
        <taxon>Culicinae</taxon>
        <taxon>Culicini</taxon>
        <taxon>Culex</taxon>
        <taxon>Culex</taxon>
    </lineage>
</organism>
<comment type="subcellular location">
    <subcellularLocation>
        <location evidence="1">Cell membrane</location>
        <topology evidence="1">Multi-pass membrane protein</topology>
    </subcellularLocation>
</comment>
<proteinExistence type="predicted"/>
<comment type="caution">
    <text evidence="9">The sequence shown here is derived from an EMBL/GenBank/DDBJ whole genome shotgun (WGS) entry which is preliminary data.</text>
</comment>
<dbReference type="PANTHER" id="PTHR42643:SF41">
    <property type="entry name" value="IONOTROPIC RECEPTOR 20A-RELATED"/>
    <property type="match status" value="1"/>
</dbReference>
<dbReference type="EMBL" id="JBEHCU010007767">
    <property type="protein sequence ID" value="KAL1392821.1"/>
    <property type="molecule type" value="Genomic_DNA"/>
</dbReference>
<gene>
    <name evidence="9" type="ORF">pipiens_012198</name>
</gene>
<evidence type="ECO:0000256" key="1">
    <source>
        <dbReference type="ARBA" id="ARBA00004651"/>
    </source>
</evidence>
<evidence type="ECO:0000256" key="4">
    <source>
        <dbReference type="ARBA" id="ARBA00022989"/>
    </source>
</evidence>
<keyword evidence="7" id="KW-0325">Glycoprotein</keyword>
<dbReference type="GO" id="GO:0005886">
    <property type="term" value="C:plasma membrane"/>
    <property type="evidence" value="ECO:0007669"/>
    <property type="project" value="UniProtKB-SubCell"/>
</dbReference>
<evidence type="ECO:0000256" key="2">
    <source>
        <dbReference type="ARBA" id="ARBA00022475"/>
    </source>
</evidence>
<dbReference type="InterPro" id="IPR052192">
    <property type="entry name" value="Insect_Ionotropic_Sensory_Rcpt"/>
</dbReference>
<protein>
    <recommendedName>
        <fullName evidence="11">Ionotropic receptor</fullName>
    </recommendedName>
</protein>
<keyword evidence="5 8" id="KW-0472">Membrane</keyword>
<evidence type="ECO:0000256" key="7">
    <source>
        <dbReference type="ARBA" id="ARBA00023180"/>
    </source>
</evidence>